<dbReference type="PANTHER" id="PTHR30506:SF3">
    <property type="entry name" value="UPF0126 INNER MEMBRANE PROTEIN YADS-RELATED"/>
    <property type="match status" value="1"/>
</dbReference>
<name>A0A0X8K6Z3_FAUOS</name>
<dbReference type="GO" id="GO:0005886">
    <property type="term" value="C:plasma membrane"/>
    <property type="evidence" value="ECO:0007669"/>
    <property type="project" value="UniProtKB-SubCell"/>
</dbReference>
<proteinExistence type="inferred from homology"/>
<dbReference type="RefSeq" id="WP_062333426.1">
    <property type="nucleotide sequence ID" value="NZ_CALTVS010000075.1"/>
</dbReference>
<protein>
    <submittedName>
        <fullName evidence="7">Predicted membrane protein</fullName>
    </submittedName>
</protein>
<gene>
    <name evidence="7" type="primary">yadS</name>
    <name evidence="7" type="ORF">NCTC10465_02029</name>
</gene>
<evidence type="ECO:0000313" key="7">
    <source>
        <dbReference type="EMBL" id="STY98221.1"/>
    </source>
</evidence>
<evidence type="ECO:0000256" key="5">
    <source>
        <dbReference type="ARBA" id="ARBA00022989"/>
    </source>
</evidence>
<dbReference type="KEGG" id="mos:AXE82_08045"/>
<dbReference type="Proteomes" id="UP000255230">
    <property type="component" value="Unassembled WGS sequence"/>
</dbReference>
<evidence type="ECO:0000256" key="3">
    <source>
        <dbReference type="ARBA" id="ARBA00022475"/>
    </source>
</evidence>
<keyword evidence="4" id="KW-0812">Transmembrane</keyword>
<organism evidence="7 8">
    <name type="scientific">Faucicola osloensis</name>
    <name type="common">Moraxella osloensis</name>
    <dbReference type="NCBI Taxonomy" id="34062"/>
    <lineage>
        <taxon>Bacteria</taxon>
        <taxon>Pseudomonadati</taxon>
        <taxon>Pseudomonadota</taxon>
        <taxon>Gammaproteobacteria</taxon>
        <taxon>Moraxellales</taxon>
        <taxon>Moraxellaceae</taxon>
        <taxon>Faucicola</taxon>
    </lineage>
</organism>
<comment type="similarity">
    <text evidence="2">Belongs to the UPF0126 family.</text>
</comment>
<evidence type="ECO:0000256" key="2">
    <source>
        <dbReference type="ARBA" id="ARBA00008193"/>
    </source>
</evidence>
<keyword evidence="6" id="KW-0472">Membrane</keyword>
<dbReference type="EMBL" id="UGPY01000001">
    <property type="protein sequence ID" value="STY98221.1"/>
    <property type="molecule type" value="Genomic_DNA"/>
</dbReference>
<sequence>MQLTDLAPWGESLRIAVEVIGTIAFALSGILAGVRKRMDMFGVAVLGFLSAYGGGTLRDILLERRPFFWVSQELMLWLVFALCIVVMLVNSRRPFRITPAAIQLADALGLGLFVASGVQASLASGMPMAVSVIMGIITGVFGGVMRDIACGEMPTAFFDHRPYAMCALVGGWVYAILAVYSSLAAWVIMFISTVTTTGLRIAALAFNYHLPGWKKSAS</sequence>
<evidence type="ECO:0000256" key="4">
    <source>
        <dbReference type="ARBA" id="ARBA00022692"/>
    </source>
</evidence>
<keyword evidence="3" id="KW-1003">Cell membrane</keyword>
<dbReference type="AlphaFoldDB" id="A0A0X8K6Z3"/>
<reference evidence="7 8" key="1">
    <citation type="submission" date="2018-06" db="EMBL/GenBank/DDBJ databases">
        <authorList>
            <consortium name="Pathogen Informatics"/>
            <person name="Doyle S."/>
        </authorList>
    </citation>
    <scope>NUCLEOTIDE SEQUENCE [LARGE SCALE GENOMIC DNA]</scope>
    <source>
        <strain evidence="7 8">NCTC10465</strain>
    </source>
</reference>
<dbReference type="GeneID" id="35779301"/>
<comment type="subcellular location">
    <subcellularLocation>
        <location evidence="1">Cell membrane</location>
        <topology evidence="1">Multi-pass membrane protein</topology>
    </subcellularLocation>
</comment>
<evidence type="ECO:0000256" key="1">
    <source>
        <dbReference type="ARBA" id="ARBA00004651"/>
    </source>
</evidence>
<dbReference type="InterPro" id="IPR005115">
    <property type="entry name" value="Gly_transporter"/>
</dbReference>
<evidence type="ECO:0000256" key="6">
    <source>
        <dbReference type="ARBA" id="ARBA00023136"/>
    </source>
</evidence>
<evidence type="ECO:0000313" key="8">
    <source>
        <dbReference type="Proteomes" id="UP000255230"/>
    </source>
</evidence>
<keyword evidence="8" id="KW-1185">Reference proteome</keyword>
<accession>A0A0X8K6Z3</accession>
<keyword evidence="5" id="KW-1133">Transmembrane helix</keyword>
<dbReference type="PANTHER" id="PTHR30506">
    <property type="entry name" value="INNER MEMBRANE PROTEIN"/>
    <property type="match status" value="1"/>
</dbReference>
<dbReference type="Pfam" id="PF03458">
    <property type="entry name" value="Gly_transporter"/>
    <property type="match status" value="2"/>
</dbReference>